<feature type="compositionally biased region" description="Low complexity" evidence="6">
    <location>
        <begin position="483"/>
        <end position="511"/>
    </location>
</feature>
<evidence type="ECO:0000256" key="6">
    <source>
        <dbReference type="SAM" id="MobiDB-lite"/>
    </source>
</evidence>
<evidence type="ECO:0000256" key="5">
    <source>
        <dbReference type="ARBA" id="ARBA00023136"/>
    </source>
</evidence>
<feature type="compositionally biased region" description="Low complexity" evidence="6">
    <location>
        <begin position="880"/>
        <end position="893"/>
    </location>
</feature>
<dbReference type="GO" id="GO:0005886">
    <property type="term" value="C:plasma membrane"/>
    <property type="evidence" value="ECO:0007669"/>
    <property type="project" value="UniProtKB-SubCell"/>
</dbReference>
<dbReference type="Gene3D" id="3.40.50.300">
    <property type="entry name" value="P-loop containing nucleotide triphosphate hydrolases"/>
    <property type="match status" value="1"/>
</dbReference>
<keyword evidence="5" id="KW-0472">Membrane</keyword>
<organism evidence="7">
    <name type="scientific">Tanacetum cinerariifolium</name>
    <name type="common">Dalmatian daisy</name>
    <name type="synonym">Chrysanthemum cinerariifolium</name>
    <dbReference type="NCBI Taxonomy" id="118510"/>
    <lineage>
        <taxon>Eukaryota</taxon>
        <taxon>Viridiplantae</taxon>
        <taxon>Streptophyta</taxon>
        <taxon>Embryophyta</taxon>
        <taxon>Tracheophyta</taxon>
        <taxon>Spermatophyta</taxon>
        <taxon>Magnoliopsida</taxon>
        <taxon>eudicotyledons</taxon>
        <taxon>Gunneridae</taxon>
        <taxon>Pentapetalae</taxon>
        <taxon>asterids</taxon>
        <taxon>campanulids</taxon>
        <taxon>Asterales</taxon>
        <taxon>Asteraceae</taxon>
        <taxon>Asteroideae</taxon>
        <taxon>Anthemideae</taxon>
        <taxon>Anthemidinae</taxon>
        <taxon>Tanacetum</taxon>
    </lineage>
</organism>
<feature type="compositionally biased region" description="Basic and acidic residues" evidence="6">
    <location>
        <begin position="135"/>
        <end position="155"/>
    </location>
</feature>
<comment type="subcellular location">
    <subcellularLocation>
        <location evidence="1">Cell membrane</location>
        <topology evidence="1">Peripheral membrane protein</topology>
    </subcellularLocation>
</comment>
<dbReference type="InterPro" id="IPR050086">
    <property type="entry name" value="MetN_ABC_transporter-like"/>
</dbReference>
<dbReference type="PANTHER" id="PTHR43166:SF9">
    <property type="entry name" value="GLUTAMATE_ASPARTATE IMPORT ATP-BINDING PROTEIN GLTL"/>
    <property type="match status" value="1"/>
</dbReference>
<accession>A0A699GDX4</accession>
<feature type="compositionally biased region" description="Basic and acidic residues" evidence="6">
    <location>
        <begin position="1068"/>
        <end position="1078"/>
    </location>
</feature>
<dbReference type="EMBL" id="BKCJ010000001">
    <property type="protein sequence ID" value="GEU28154.1"/>
    <property type="molecule type" value="Genomic_DNA"/>
</dbReference>
<feature type="region of interest" description="Disordered" evidence="6">
    <location>
        <begin position="540"/>
        <end position="560"/>
    </location>
</feature>
<feature type="compositionally biased region" description="Basic and acidic residues" evidence="6">
    <location>
        <begin position="200"/>
        <end position="214"/>
    </location>
</feature>
<feature type="region of interest" description="Disordered" evidence="6">
    <location>
        <begin position="839"/>
        <end position="985"/>
    </location>
</feature>
<reference evidence="7" key="1">
    <citation type="journal article" date="2019" name="Sci. Rep.">
        <title>Draft genome of Tanacetum cinerariifolium, the natural source of mosquito coil.</title>
        <authorList>
            <person name="Yamashiro T."/>
            <person name="Shiraishi A."/>
            <person name="Satake H."/>
            <person name="Nakayama K."/>
        </authorList>
    </citation>
    <scope>NUCLEOTIDE SEQUENCE</scope>
</reference>
<keyword evidence="3" id="KW-0813">Transport</keyword>
<feature type="compositionally biased region" description="Basic residues" evidence="6">
    <location>
        <begin position="853"/>
        <end position="862"/>
    </location>
</feature>
<comment type="similarity">
    <text evidence="2">Belongs to the ABC transporter superfamily.</text>
</comment>
<sequence>MLFDEPTSALDPEMINEVLDVMVGLAQEGMTMMVVTHEMGFARKVANRVVFMDKGKILEDCSKDEFFGAPRRNHVYSAYRRGHGAGRFGELFISAGRRHAGQDPAHPHHHAGRARRFDPVLVPRRPPAVPGLFDRPVHEDRRGRAEKAQHDRAEGGDQPGHCRQPHSADGQRHHRPRMRFHHQQRRAAKAGGVRAHHVHDHAERRAQAGHDHPGGQRPSRIVPDARNGACGGRGQRRHPAGRAGGHRAQPGPVRDRPRSLVRGALRHHAAARRSRVQGRGRCGACRGVPIRRVPENLRQVVYQPDPAEGHQPQVPHVGAAEGGHRQTDGLARSGGVRAGQITPARGPNALPVELAHLWRAVARRRASILANPARRPRVDPGHVAGRLGDGAGARFCHRRHAHPAVAVAASAGHGVRGTVSQHPAAGANVFMVFRRARGAAARAGRPPEGAARCAVRHGRGVPGIFHVGAGGGAGHGRHRGAGRRAAAGGHGAGTAPAASLSPRAAAAGAAQHRGHGVYRAADGAGHGGRRAAGHLAGAGAHVEPGATGVGGRRLRQPGARGAAGAGDLLVLFPGAVPGRVDNRRARAGESGRVLVGADHVHPVPGCVLLRDHARRHTGHPARPGAGGAGAGVDLLADHGPRRAAAGVAQHAAGTAHADHRAVPGCVAGVCIVGARLRGRRQQDRPARRPPGGNVHFRGAGVLHRLLPAVVAIAHPTAGFGIFAGLAIDGDAMPSLTTLAGAMLALGLLASAHAADRIAADLILTQATVIDVAGGRSVCAAPDHAPAGQVPDAGPVGYACALRWRSGADRREQEPAAAVPGLRHHHRARLLGRPARYRAGMARPDQGGQAGGAHHLHVRRQARRLQAAVEGRHRSGHARGSEPGARPPAGAARGLRQDHREHAQAGPVHRGAAASKTARHAHVRPYSGAENAGPDVRCGPGHGGAPVLSAARRHAARTGADGAGCGRQADRQGSDEAEPGELRRTDRAVRVPLHGGQGHGSGAHAVGVARGGVPRRGRPCPRPGAAIHRQGTARHVRLARAARRPGQPGTDRAAQGDVREGGVAAAGPARRDRPVRAIRLEPGASAAIGRDCRPALPGQARPLWQPGDGQERRPAGARRQSPARHRRHPPDPHRDQPRQGLQCIELDDGDIALGADRLVIGDEELASCSHGCRQVNGVDKAQSLVRAQPRCMVEDRATMREQGEEIL</sequence>
<dbReference type="SUPFAM" id="SSF52540">
    <property type="entry name" value="P-loop containing nucleoside triphosphate hydrolases"/>
    <property type="match status" value="1"/>
</dbReference>
<feature type="region of interest" description="Disordered" evidence="6">
    <location>
        <begin position="1010"/>
        <end position="1138"/>
    </location>
</feature>
<dbReference type="AlphaFoldDB" id="A0A699GDX4"/>
<evidence type="ECO:0000256" key="4">
    <source>
        <dbReference type="ARBA" id="ARBA00022475"/>
    </source>
</evidence>
<comment type="caution">
    <text evidence="7">The sequence shown here is derived from an EMBL/GenBank/DDBJ whole genome shotgun (WGS) entry which is preliminary data.</text>
</comment>
<protein>
    <submittedName>
        <fullName evidence="7">ABC transporter, putative</fullName>
    </submittedName>
</protein>
<evidence type="ECO:0000256" key="1">
    <source>
        <dbReference type="ARBA" id="ARBA00004202"/>
    </source>
</evidence>
<feature type="compositionally biased region" description="Basic residues" evidence="6">
    <location>
        <begin position="1030"/>
        <end position="1042"/>
    </location>
</feature>
<feature type="compositionally biased region" description="Basic residues" evidence="6">
    <location>
        <begin position="172"/>
        <end position="199"/>
    </location>
</feature>
<evidence type="ECO:0000256" key="3">
    <source>
        <dbReference type="ARBA" id="ARBA00022448"/>
    </source>
</evidence>
<dbReference type="PANTHER" id="PTHR43166">
    <property type="entry name" value="AMINO ACID IMPORT ATP-BINDING PROTEIN"/>
    <property type="match status" value="1"/>
</dbReference>
<keyword evidence="4" id="KW-1003">Cell membrane</keyword>
<proteinExistence type="inferred from homology"/>
<gene>
    <name evidence="7" type="ORF">Tci_000132</name>
</gene>
<evidence type="ECO:0000256" key="2">
    <source>
        <dbReference type="ARBA" id="ARBA00005417"/>
    </source>
</evidence>
<feature type="region of interest" description="Disordered" evidence="6">
    <location>
        <begin position="99"/>
        <end position="257"/>
    </location>
</feature>
<feature type="compositionally biased region" description="Basic and acidic residues" evidence="6">
    <location>
        <begin position="967"/>
        <end position="985"/>
    </location>
</feature>
<name>A0A699GDX4_TANCI</name>
<feature type="region of interest" description="Disordered" evidence="6">
    <location>
        <begin position="471"/>
        <end position="512"/>
    </location>
</feature>
<dbReference type="InterPro" id="IPR027417">
    <property type="entry name" value="P-loop_NTPase"/>
</dbReference>
<evidence type="ECO:0000313" key="7">
    <source>
        <dbReference type="EMBL" id="GEU28154.1"/>
    </source>
</evidence>